<feature type="non-terminal residue" evidence="1">
    <location>
        <position position="1"/>
    </location>
</feature>
<organism evidence="1">
    <name type="scientific">Lepeophtheirus salmonis</name>
    <name type="common">Salmon louse</name>
    <name type="synonym">Caligus salmonis</name>
    <dbReference type="NCBI Taxonomy" id="72036"/>
    <lineage>
        <taxon>Eukaryota</taxon>
        <taxon>Metazoa</taxon>
        <taxon>Ecdysozoa</taxon>
        <taxon>Arthropoda</taxon>
        <taxon>Crustacea</taxon>
        <taxon>Multicrustacea</taxon>
        <taxon>Hexanauplia</taxon>
        <taxon>Copepoda</taxon>
        <taxon>Siphonostomatoida</taxon>
        <taxon>Caligidae</taxon>
        <taxon>Lepeophtheirus</taxon>
    </lineage>
</organism>
<dbReference type="AlphaFoldDB" id="A0A0K2UY74"/>
<protein>
    <submittedName>
        <fullName evidence="1">Uncharacterized protein</fullName>
    </submittedName>
</protein>
<name>A0A0K2UY74_LEPSM</name>
<reference evidence="1" key="1">
    <citation type="submission" date="2014-05" db="EMBL/GenBank/DDBJ databases">
        <authorList>
            <person name="Chronopoulou M."/>
        </authorList>
    </citation>
    <scope>NUCLEOTIDE SEQUENCE</scope>
    <source>
        <tissue evidence="1">Whole organism</tissue>
    </source>
</reference>
<evidence type="ECO:0000313" key="1">
    <source>
        <dbReference type="EMBL" id="CDW42812.1"/>
    </source>
</evidence>
<sequence>DFLVIWISGEGGYRCLCICNISIKVTKKSEEPFGSRKSQFFKKSWNFHIDWKFPWSLSTHFSLSFNKNVKYGEFLPLRLPYSTQDNSRQN</sequence>
<proteinExistence type="predicted"/>
<accession>A0A0K2UY74</accession>
<dbReference type="EMBL" id="HACA01025451">
    <property type="protein sequence ID" value="CDW42812.1"/>
    <property type="molecule type" value="Transcribed_RNA"/>
</dbReference>